<dbReference type="RefSeq" id="WP_197168033.1">
    <property type="nucleotide sequence ID" value="NZ_SJPM01000007.1"/>
</dbReference>
<dbReference type="GO" id="GO:0030572">
    <property type="term" value="F:phosphatidyltransferase activity"/>
    <property type="evidence" value="ECO:0007669"/>
    <property type="project" value="UniProtKB-ARBA"/>
</dbReference>
<protein>
    <submittedName>
        <fullName evidence="9">Putative cardiolipin synthase YwiE</fullName>
        <ecNumber evidence="9">2.7.8.-</ecNumber>
    </submittedName>
</protein>
<evidence type="ECO:0000256" key="7">
    <source>
        <dbReference type="SAM" id="Phobius"/>
    </source>
</evidence>
<keyword evidence="5 7" id="KW-0472">Membrane</keyword>
<evidence type="ECO:0000256" key="6">
    <source>
        <dbReference type="SAM" id="MobiDB-lite"/>
    </source>
</evidence>
<dbReference type="AlphaFoldDB" id="A0A5C6A6Q5"/>
<evidence type="ECO:0000259" key="8">
    <source>
        <dbReference type="PROSITE" id="PS50035"/>
    </source>
</evidence>
<dbReference type="Proteomes" id="UP000316213">
    <property type="component" value="Unassembled WGS sequence"/>
</dbReference>
<feature type="domain" description="PLD phosphodiesterase" evidence="8">
    <location>
        <begin position="335"/>
        <end position="362"/>
    </location>
</feature>
<dbReference type="Pfam" id="PF13396">
    <property type="entry name" value="PLDc_N"/>
    <property type="match status" value="1"/>
</dbReference>
<gene>
    <name evidence="9" type="primary">ywiE_1</name>
    <name evidence="9" type="ORF">Pla100_36610</name>
</gene>
<dbReference type="Pfam" id="PF13091">
    <property type="entry name" value="PLDc_2"/>
    <property type="match status" value="1"/>
</dbReference>
<evidence type="ECO:0000256" key="4">
    <source>
        <dbReference type="ARBA" id="ARBA00022989"/>
    </source>
</evidence>
<proteinExistence type="predicted"/>
<keyword evidence="9" id="KW-0808">Transferase</keyword>
<evidence type="ECO:0000256" key="3">
    <source>
        <dbReference type="ARBA" id="ARBA00022692"/>
    </source>
</evidence>
<evidence type="ECO:0000256" key="1">
    <source>
        <dbReference type="ARBA" id="ARBA00004651"/>
    </source>
</evidence>
<comment type="caution">
    <text evidence="9">The sequence shown here is derived from an EMBL/GenBank/DDBJ whole genome shotgun (WGS) entry which is preliminary data.</text>
</comment>
<keyword evidence="10" id="KW-1185">Reference proteome</keyword>
<name>A0A5C6A6Q5_9BACT</name>
<keyword evidence="2" id="KW-1003">Cell membrane</keyword>
<sequence>MIYLVAYLSMLIGAISTVIAITAMRRREKHNIGKFGWLVLVLLTPPVGLILFALFGGRKISAEHKRRQTVQVPAGLGNSKGNEKRHRQPDGGDGEIAVKRGIRAPSTNNTLRFVTTPETMYRSLIDVIKSAQERLFVQSFIFVDDSLGRLSRFAYSNFRNHRTLVVADGNRAMLGGANFVEYEMTETPAPETWVDYLLEVRGDAARQAEGMFLSDWDFVTDEGLEASDTEIPRIDPDDPHHAKLQLLPVGADGPDELLDDVWLTAINRARERVWIATPYFVPPPMAMRSLAMAVRRGVDVRVLYPDESDLAPADFARFDYVRDLHHLGGRMFRLPEKMIHAKLLLVDDREAYVGSANFDMRSFFLNYEMVLGVFTQPRIDELADWFEDLSGKCIEGCVQETVKWRVLGVLMRVFGEEL</sequence>
<dbReference type="InterPro" id="IPR025202">
    <property type="entry name" value="PLD-like_dom"/>
</dbReference>
<evidence type="ECO:0000313" key="9">
    <source>
        <dbReference type="EMBL" id="TWT95080.1"/>
    </source>
</evidence>
<dbReference type="SUPFAM" id="SSF56024">
    <property type="entry name" value="Phospholipase D/nuclease"/>
    <property type="match status" value="2"/>
</dbReference>
<feature type="region of interest" description="Disordered" evidence="6">
    <location>
        <begin position="72"/>
        <end position="96"/>
    </location>
</feature>
<accession>A0A5C6A6Q5</accession>
<dbReference type="GO" id="GO:0005886">
    <property type="term" value="C:plasma membrane"/>
    <property type="evidence" value="ECO:0007669"/>
    <property type="project" value="UniProtKB-SubCell"/>
</dbReference>
<organism evidence="9 10">
    <name type="scientific">Neorhodopirellula pilleata</name>
    <dbReference type="NCBI Taxonomy" id="2714738"/>
    <lineage>
        <taxon>Bacteria</taxon>
        <taxon>Pseudomonadati</taxon>
        <taxon>Planctomycetota</taxon>
        <taxon>Planctomycetia</taxon>
        <taxon>Pirellulales</taxon>
        <taxon>Pirellulaceae</taxon>
        <taxon>Neorhodopirellula</taxon>
    </lineage>
</organism>
<dbReference type="SMART" id="SM00155">
    <property type="entry name" value="PLDc"/>
    <property type="match status" value="2"/>
</dbReference>
<evidence type="ECO:0000256" key="5">
    <source>
        <dbReference type="ARBA" id="ARBA00023136"/>
    </source>
</evidence>
<feature type="transmembrane region" description="Helical" evidence="7">
    <location>
        <begin position="35"/>
        <end position="57"/>
    </location>
</feature>
<feature type="transmembrane region" description="Helical" evidence="7">
    <location>
        <begin position="6"/>
        <end position="23"/>
    </location>
</feature>
<reference evidence="9 10" key="1">
    <citation type="submission" date="2019-02" db="EMBL/GenBank/DDBJ databases">
        <title>Deep-cultivation of Planctomycetes and their phenomic and genomic characterization uncovers novel biology.</title>
        <authorList>
            <person name="Wiegand S."/>
            <person name="Jogler M."/>
            <person name="Boedeker C."/>
            <person name="Pinto D."/>
            <person name="Vollmers J."/>
            <person name="Rivas-Marin E."/>
            <person name="Kohn T."/>
            <person name="Peeters S.H."/>
            <person name="Heuer A."/>
            <person name="Rast P."/>
            <person name="Oberbeckmann S."/>
            <person name="Bunk B."/>
            <person name="Jeske O."/>
            <person name="Meyerdierks A."/>
            <person name="Storesund J.E."/>
            <person name="Kallscheuer N."/>
            <person name="Luecker S."/>
            <person name="Lage O.M."/>
            <person name="Pohl T."/>
            <person name="Merkel B.J."/>
            <person name="Hornburger P."/>
            <person name="Mueller R.-W."/>
            <person name="Bruemmer F."/>
            <person name="Labrenz M."/>
            <person name="Spormann A.M."/>
            <person name="Op Den Camp H."/>
            <person name="Overmann J."/>
            <person name="Amann R."/>
            <person name="Jetten M.S.M."/>
            <person name="Mascher T."/>
            <person name="Medema M.H."/>
            <person name="Devos D.P."/>
            <person name="Kaster A.-K."/>
            <person name="Ovreas L."/>
            <person name="Rohde M."/>
            <person name="Galperin M.Y."/>
            <person name="Jogler C."/>
        </authorList>
    </citation>
    <scope>NUCLEOTIDE SEQUENCE [LARGE SCALE GENOMIC DNA]</scope>
    <source>
        <strain evidence="9 10">Pla100</strain>
    </source>
</reference>
<feature type="domain" description="PLD phosphodiesterase" evidence="8">
    <location>
        <begin position="156"/>
        <end position="183"/>
    </location>
</feature>
<dbReference type="EMBL" id="SJPM01000007">
    <property type="protein sequence ID" value="TWT95080.1"/>
    <property type="molecule type" value="Genomic_DNA"/>
</dbReference>
<evidence type="ECO:0000313" key="10">
    <source>
        <dbReference type="Proteomes" id="UP000316213"/>
    </source>
</evidence>
<evidence type="ECO:0000256" key="2">
    <source>
        <dbReference type="ARBA" id="ARBA00022475"/>
    </source>
</evidence>
<keyword evidence="4 7" id="KW-1133">Transmembrane helix</keyword>
<dbReference type="InterPro" id="IPR001736">
    <property type="entry name" value="PLipase_D/transphosphatidylase"/>
</dbReference>
<dbReference type="Gene3D" id="3.30.870.10">
    <property type="entry name" value="Endonuclease Chain A"/>
    <property type="match status" value="2"/>
</dbReference>
<dbReference type="EC" id="2.7.8.-" evidence="9"/>
<dbReference type="PROSITE" id="PS50035">
    <property type="entry name" value="PLD"/>
    <property type="match status" value="2"/>
</dbReference>
<dbReference type="PANTHER" id="PTHR21248:SF22">
    <property type="entry name" value="PHOSPHOLIPASE D"/>
    <property type="match status" value="1"/>
</dbReference>
<dbReference type="GO" id="GO:0032049">
    <property type="term" value="P:cardiolipin biosynthetic process"/>
    <property type="evidence" value="ECO:0007669"/>
    <property type="project" value="UniProtKB-ARBA"/>
</dbReference>
<dbReference type="InterPro" id="IPR027379">
    <property type="entry name" value="CLS_N"/>
</dbReference>
<dbReference type="PANTHER" id="PTHR21248">
    <property type="entry name" value="CARDIOLIPIN SYNTHASE"/>
    <property type="match status" value="1"/>
</dbReference>
<keyword evidence="3 7" id="KW-0812">Transmembrane</keyword>
<comment type="subcellular location">
    <subcellularLocation>
        <location evidence="1">Cell membrane</location>
        <topology evidence="1">Multi-pass membrane protein</topology>
    </subcellularLocation>
</comment>